<evidence type="ECO:0000256" key="1">
    <source>
        <dbReference type="ARBA" id="ARBA00022786"/>
    </source>
</evidence>
<dbReference type="AlphaFoldDB" id="A0A100IMQ5"/>
<proteinExistence type="predicted"/>
<dbReference type="InterPro" id="IPR050113">
    <property type="entry name" value="Ub_conjugating_enzyme"/>
</dbReference>
<gene>
    <name evidence="3" type="ORF">ABL_06710</name>
</gene>
<evidence type="ECO:0000259" key="2">
    <source>
        <dbReference type="PROSITE" id="PS50127"/>
    </source>
</evidence>
<sequence length="192" mass="21093">MDIIHHQNHLSITTALSYLTTPIPSYSLRRIRAEFLAATKNGPTSPQCGFISFRPVSPDHLFDIIGTIAGPVGSLYEGGLFHVHIRIPPLYPDLPPVCMFMTKIWRPNIGPYGEVCLNILQDEWSQALSVRTVLLSLSAMLGDPGMGVEGGNVVYGFANEDAGSMFLDNRAMFEMAARDWTMMYASGADALE</sequence>
<dbReference type="VEuPathDB" id="FungiDB:An03g01880"/>
<evidence type="ECO:0000313" key="4">
    <source>
        <dbReference type="Proteomes" id="UP000068243"/>
    </source>
</evidence>
<dbReference type="VEuPathDB" id="FungiDB:ASPNIDRAFT2_1092883"/>
<dbReference type="PANTHER" id="PTHR24067">
    <property type="entry name" value="UBIQUITIN-CONJUGATING ENZYME E2"/>
    <property type="match status" value="1"/>
</dbReference>
<dbReference type="Gene3D" id="3.10.110.10">
    <property type="entry name" value="Ubiquitin Conjugating Enzyme"/>
    <property type="match status" value="1"/>
</dbReference>
<dbReference type="Proteomes" id="UP000068243">
    <property type="component" value="Unassembled WGS sequence"/>
</dbReference>
<dbReference type="Pfam" id="PF00179">
    <property type="entry name" value="UQ_con"/>
    <property type="match status" value="1"/>
</dbReference>
<dbReference type="OrthoDB" id="10069349at2759"/>
<name>A0A100IMQ5_ASPNG</name>
<dbReference type="EMBL" id="BCMY01000011">
    <property type="protein sequence ID" value="GAQ44049.1"/>
    <property type="molecule type" value="Genomic_DNA"/>
</dbReference>
<dbReference type="PROSITE" id="PS50127">
    <property type="entry name" value="UBC_2"/>
    <property type="match status" value="1"/>
</dbReference>
<reference evidence="4" key="1">
    <citation type="journal article" date="2016" name="Genome Announc.">
        <title>Draft genome sequence of Aspergillus niger strain An76.</title>
        <authorList>
            <person name="Gong W."/>
            <person name="Cheng Z."/>
            <person name="Zhang H."/>
            <person name="Liu L."/>
            <person name="Gao P."/>
            <person name="Wang L."/>
        </authorList>
    </citation>
    <scope>NUCLEOTIDE SEQUENCE [LARGE SCALE GENOMIC DNA]</scope>
    <source>
        <strain evidence="4">An76</strain>
    </source>
</reference>
<dbReference type="InterPro" id="IPR000608">
    <property type="entry name" value="UBC"/>
</dbReference>
<protein>
    <recommendedName>
        <fullName evidence="2">UBC core domain-containing protein</fullName>
    </recommendedName>
</protein>
<dbReference type="SMART" id="SM00212">
    <property type="entry name" value="UBCc"/>
    <property type="match status" value="1"/>
</dbReference>
<dbReference type="SUPFAM" id="SSF54495">
    <property type="entry name" value="UBC-like"/>
    <property type="match status" value="1"/>
</dbReference>
<accession>A0A100IMQ5</accession>
<keyword evidence="1" id="KW-0833">Ubl conjugation pathway</keyword>
<dbReference type="VEuPathDB" id="FungiDB:M747DRAFT_352991"/>
<dbReference type="VEuPathDB" id="FungiDB:ATCC64974_83780"/>
<comment type="caution">
    <text evidence="3">The sequence shown here is derived from an EMBL/GenBank/DDBJ whole genome shotgun (WGS) entry which is preliminary data.</text>
</comment>
<dbReference type="OMA" id="QDEWSQA"/>
<organism evidence="3 4">
    <name type="scientific">Aspergillus niger</name>
    <dbReference type="NCBI Taxonomy" id="5061"/>
    <lineage>
        <taxon>Eukaryota</taxon>
        <taxon>Fungi</taxon>
        <taxon>Dikarya</taxon>
        <taxon>Ascomycota</taxon>
        <taxon>Pezizomycotina</taxon>
        <taxon>Eurotiomycetes</taxon>
        <taxon>Eurotiomycetidae</taxon>
        <taxon>Eurotiales</taxon>
        <taxon>Aspergillaceae</taxon>
        <taxon>Aspergillus</taxon>
        <taxon>Aspergillus subgen. Circumdati</taxon>
    </lineage>
</organism>
<evidence type="ECO:0000313" key="3">
    <source>
        <dbReference type="EMBL" id="GAQ44049.1"/>
    </source>
</evidence>
<dbReference type="InterPro" id="IPR016135">
    <property type="entry name" value="UBQ-conjugating_enzyme/RWD"/>
</dbReference>
<feature type="domain" description="UBC core" evidence="2">
    <location>
        <begin position="26"/>
        <end position="186"/>
    </location>
</feature>